<evidence type="ECO:0000313" key="3">
    <source>
        <dbReference type="Proteomes" id="UP000433577"/>
    </source>
</evidence>
<keyword evidence="1" id="KW-0472">Membrane</keyword>
<protein>
    <submittedName>
        <fullName evidence="2">Uncharacterized protein</fullName>
    </submittedName>
</protein>
<dbReference type="KEGG" id="pacs:FAZ98_03600"/>
<dbReference type="Proteomes" id="UP000433577">
    <property type="component" value="Chromosome 1"/>
</dbReference>
<keyword evidence="3" id="KW-1185">Reference proteome</keyword>
<evidence type="ECO:0000313" key="2">
    <source>
        <dbReference type="EMBL" id="QGZ60892.1"/>
    </source>
</evidence>
<sequence length="88" mass="9515">MRKAFVNAAASILLFLALVYPVGRLIFIEPVATAVARAAFWVGLDRDGEPGDALVDSVLLVSLLLALAMVALANALLKRHRRKPLHVQ</sequence>
<dbReference type="EMBL" id="CP046913">
    <property type="protein sequence ID" value="QGZ60892.1"/>
    <property type="molecule type" value="Genomic_DNA"/>
</dbReference>
<accession>A0A7Z2JD84</accession>
<dbReference type="OrthoDB" id="9923410at2"/>
<dbReference type="AlphaFoldDB" id="A0A7Z2JD84"/>
<gene>
    <name evidence="2" type="ORF">FAZ98_03600</name>
</gene>
<feature type="transmembrane region" description="Helical" evidence="1">
    <location>
        <begin position="53"/>
        <end position="77"/>
    </location>
</feature>
<keyword evidence="1" id="KW-0812">Transmembrane</keyword>
<keyword evidence="1" id="KW-1133">Transmembrane helix</keyword>
<evidence type="ECO:0000256" key="1">
    <source>
        <dbReference type="SAM" id="Phobius"/>
    </source>
</evidence>
<reference evidence="2 3" key="1">
    <citation type="submission" date="2019-12" db="EMBL/GenBank/DDBJ databases">
        <title>Paraburkholderia acidiphila 7Q-K02 sp. nov and Paraburkholderia acidisoli DHF22 sp. nov., two strains isolated from forest soil.</title>
        <authorList>
            <person name="Gao Z."/>
            <person name="Qiu L."/>
        </authorList>
    </citation>
    <scope>NUCLEOTIDE SEQUENCE [LARGE SCALE GENOMIC DNA]</scope>
    <source>
        <strain evidence="2 3">DHF22</strain>
    </source>
</reference>
<name>A0A7Z2JD84_9BURK</name>
<proteinExistence type="predicted"/>
<dbReference type="RefSeq" id="WP_158948853.1">
    <property type="nucleotide sequence ID" value="NZ_CP046913.1"/>
</dbReference>
<organism evidence="2 3">
    <name type="scientific">Paraburkholderia acidisoli</name>
    <dbReference type="NCBI Taxonomy" id="2571748"/>
    <lineage>
        <taxon>Bacteria</taxon>
        <taxon>Pseudomonadati</taxon>
        <taxon>Pseudomonadota</taxon>
        <taxon>Betaproteobacteria</taxon>
        <taxon>Burkholderiales</taxon>
        <taxon>Burkholderiaceae</taxon>
        <taxon>Paraburkholderia</taxon>
    </lineage>
</organism>